<dbReference type="AlphaFoldDB" id="A0A3M7QAB0"/>
<dbReference type="Proteomes" id="UP000276133">
    <property type="component" value="Unassembled WGS sequence"/>
</dbReference>
<keyword evidence="2" id="KW-1185">Reference proteome</keyword>
<gene>
    <name evidence="1" type="ORF">BpHYR1_000925</name>
</gene>
<comment type="caution">
    <text evidence="1">The sequence shown here is derived from an EMBL/GenBank/DDBJ whole genome shotgun (WGS) entry which is preliminary data.</text>
</comment>
<sequence length="83" mass="9885">MLRYNRIFAISVLLLGGGQIWPVRTRQKHRRTAKCTATLAVRQNQRKFFSLIWFDRKFRHPSLIWMANFAVQIFGRRSGRPPL</sequence>
<organism evidence="1 2">
    <name type="scientific">Brachionus plicatilis</name>
    <name type="common">Marine rotifer</name>
    <name type="synonym">Brachionus muelleri</name>
    <dbReference type="NCBI Taxonomy" id="10195"/>
    <lineage>
        <taxon>Eukaryota</taxon>
        <taxon>Metazoa</taxon>
        <taxon>Spiralia</taxon>
        <taxon>Gnathifera</taxon>
        <taxon>Rotifera</taxon>
        <taxon>Eurotatoria</taxon>
        <taxon>Monogononta</taxon>
        <taxon>Pseudotrocha</taxon>
        <taxon>Ploima</taxon>
        <taxon>Brachionidae</taxon>
        <taxon>Brachionus</taxon>
    </lineage>
</organism>
<reference evidence="1 2" key="1">
    <citation type="journal article" date="2018" name="Sci. Rep.">
        <title>Genomic signatures of local adaptation to the degree of environmental predictability in rotifers.</title>
        <authorList>
            <person name="Franch-Gras L."/>
            <person name="Hahn C."/>
            <person name="Garcia-Roger E.M."/>
            <person name="Carmona M.J."/>
            <person name="Serra M."/>
            <person name="Gomez A."/>
        </authorList>
    </citation>
    <scope>NUCLEOTIDE SEQUENCE [LARGE SCALE GENOMIC DNA]</scope>
    <source>
        <strain evidence="1">HYR1</strain>
    </source>
</reference>
<proteinExistence type="predicted"/>
<name>A0A3M7QAB0_BRAPC</name>
<evidence type="ECO:0000313" key="1">
    <source>
        <dbReference type="EMBL" id="RNA08407.1"/>
    </source>
</evidence>
<evidence type="ECO:0000313" key="2">
    <source>
        <dbReference type="Proteomes" id="UP000276133"/>
    </source>
</evidence>
<accession>A0A3M7QAB0</accession>
<protein>
    <submittedName>
        <fullName evidence="1">Uncharacterized protein</fullName>
    </submittedName>
</protein>
<dbReference type="EMBL" id="REGN01006757">
    <property type="protein sequence ID" value="RNA08407.1"/>
    <property type="molecule type" value="Genomic_DNA"/>
</dbReference>